<name>A0A5S6QEY9_TRIMR</name>
<proteinExistence type="predicted"/>
<reference evidence="2" key="1">
    <citation type="submission" date="2019-12" db="UniProtKB">
        <authorList>
            <consortium name="WormBaseParasite"/>
        </authorList>
    </citation>
    <scope>IDENTIFICATION</scope>
</reference>
<sequence length="237" mass="26313">MRLHKVPASWCSAAVVRTAGQSRTTNRISRGRPITHGHRVALDQSKRAEDELTGDEMLEDELTCTHLLTLGKKAQTRSMVWWNYASGNSCSSLPITFRIDAANFAGTFTEQNRSLTQSELWDKGYDNQVKLSTAGDAETSGRTAELVIAFSLAYPAGRLTKAQQFIVKGLTHCVLLCTVDRKSRNEGIGRRNGTIIRDNRRSLSWLPVVLPPYPCNPAKYPLFDDETSASNSTMSFD</sequence>
<evidence type="ECO:0000313" key="1">
    <source>
        <dbReference type="Proteomes" id="UP000046395"/>
    </source>
</evidence>
<evidence type="ECO:0000313" key="2">
    <source>
        <dbReference type="WBParaSite" id="TMUE_1000005467.1"/>
    </source>
</evidence>
<keyword evidence="1" id="KW-1185">Reference proteome</keyword>
<dbReference type="AlphaFoldDB" id="A0A5S6QEY9"/>
<dbReference type="Proteomes" id="UP000046395">
    <property type="component" value="Unassembled WGS sequence"/>
</dbReference>
<accession>A0A5S6QEY9</accession>
<dbReference type="WBParaSite" id="TMUE_1000005467.1">
    <property type="protein sequence ID" value="TMUE_1000005467.1"/>
    <property type="gene ID" value="WBGene00290763"/>
</dbReference>
<protein>
    <submittedName>
        <fullName evidence="2">Uncharacterized protein</fullName>
    </submittedName>
</protein>
<organism evidence="1 2">
    <name type="scientific">Trichuris muris</name>
    <name type="common">Mouse whipworm</name>
    <dbReference type="NCBI Taxonomy" id="70415"/>
    <lineage>
        <taxon>Eukaryota</taxon>
        <taxon>Metazoa</taxon>
        <taxon>Ecdysozoa</taxon>
        <taxon>Nematoda</taxon>
        <taxon>Enoplea</taxon>
        <taxon>Dorylaimia</taxon>
        <taxon>Trichinellida</taxon>
        <taxon>Trichuridae</taxon>
        <taxon>Trichuris</taxon>
    </lineage>
</organism>